<name>G3TQY9_LOXAF</name>
<feature type="compositionally biased region" description="Basic and acidic residues" evidence="7">
    <location>
        <begin position="104"/>
        <end position="114"/>
    </location>
</feature>
<comment type="subunit">
    <text evidence="5">Interacts with NUPR1; regulates apoptotic process.</text>
</comment>
<dbReference type="InParanoid" id="G3TQY9"/>
<dbReference type="AlphaFoldDB" id="G3TQY9"/>
<accession>G3TQY9</accession>
<sequence length="114" mass="12307">LPSTGSACSSQLFNLDLKEKKEVVEEAENGRDAPANGNAENEENGEQEADNEVAFLDKKAEEGTVVDLVLNCSPGEEEDGDEDEEAEAATGKRAAEDDEDDDVDTKKQKTDEDD</sequence>
<dbReference type="GO" id="GO:0045944">
    <property type="term" value="P:positive regulation of transcription by RNA polymerase II"/>
    <property type="evidence" value="ECO:0007669"/>
    <property type="project" value="TreeGrafter"/>
</dbReference>
<reference evidence="8" key="3">
    <citation type="submission" date="2025-09" db="UniProtKB">
        <authorList>
            <consortium name="Ensembl"/>
        </authorList>
    </citation>
    <scope>IDENTIFICATION</scope>
    <source>
        <strain evidence="8">Isolate ISIS603380</strain>
    </source>
</reference>
<dbReference type="InterPro" id="IPR004931">
    <property type="entry name" value="Pro/parathymosin"/>
</dbReference>
<dbReference type="eggNOG" id="ENOG502S55T">
    <property type="taxonomic scope" value="Eukaryota"/>
</dbReference>
<dbReference type="Proteomes" id="UP000007646">
    <property type="component" value="Unassembled WGS sequence"/>
</dbReference>
<comment type="similarity">
    <text evidence="2">Belongs to the pro/parathymosin family.</text>
</comment>
<feature type="compositionally biased region" description="Acidic residues" evidence="7">
    <location>
        <begin position="75"/>
        <end position="87"/>
    </location>
</feature>
<dbReference type="Ensembl" id="ENSLAFT00000021868.2">
    <property type="protein sequence ID" value="ENSLAFP00000017997.1"/>
    <property type="gene ID" value="ENSLAFG00000020704.3"/>
</dbReference>
<dbReference type="GO" id="GO:0042393">
    <property type="term" value="F:histone binding"/>
    <property type="evidence" value="ECO:0007669"/>
    <property type="project" value="TreeGrafter"/>
</dbReference>
<keyword evidence="3" id="KW-0539">Nucleus</keyword>
<evidence type="ECO:0000256" key="2">
    <source>
        <dbReference type="ARBA" id="ARBA00008032"/>
    </source>
</evidence>
<evidence type="ECO:0000256" key="4">
    <source>
        <dbReference type="ARBA" id="ARBA00037621"/>
    </source>
</evidence>
<keyword evidence="9" id="KW-1185">Reference proteome</keyword>
<dbReference type="Pfam" id="PF03247">
    <property type="entry name" value="Prothymosin"/>
    <property type="match status" value="1"/>
</dbReference>
<dbReference type="PANTHER" id="PTHR22745">
    <property type="entry name" value="PROTHYMOSIN ALPHA"/>
    <property type="match status" value="1"/>
</dbReference>
<comment type="subcellular location">
    <subcellularLocation>
        <location evidence="1">Nucleus</location>
    </subcellularLocation>
</comment>
<dbReference type="FunCoup" id="G3TQY9">
    <property type="interactions" value="851"/>
</dbReference>
<dbReference type="GO" id="GO:0043066">
    <property type="term" value="P:negative regulation of apoptotic process"/>
    <property type="evidence" value="ECO:0007669"/>
    <property type="project" value="TreeGrafter"/>
</dbReference>
<comment type="function">
    <text evidence="4">Prothymosin alpha may mediate immune function by conferring resistance to certain opportunistic infections.</text>
</comment>
<evidence type="ECO:0000256" key="1">
    <source>
        <dbReference type="ARBA" id="ARBA00004123"/>
    </source>
</evidence>
<evidence type="ECO:0000256" key="7">
    <source>
        <dbReference type="SAM" id="MobiDB-lite"/>
    </source>
</evidence>
<evidence type="ECO:0000256" key="3">
    <source>
        <dbReference type="ARBA" id="ARBA00023242"/>
    </source>
</evidence>
<reference evidence="8 9" key="1">
    <citation type="submission" date="2009-06" db="EMBL/GenBank/DDBJ databases">
        <title>The Genome Sequence of Loxodonta africana (African elephant).</title>
        <authorList>
            <person name="Di Palma F."/>
            <person name="Heiman D."/>
            <person name="Young S."/>
            <person name="Johnson J."/>
            <person name="Lander E.S."/>
            <person name="Lindblad-Toh K."/>
        </authorList>
    </citation>
    <scope>NUCLEOTIDE SEQUENCE [LARGE SCALE GENOMIC DNA]</scope>
    <source>
        <strain evidence="8 9">Isolate ISIS603380</strain>
    </source>
</reference>
<feature type="compositionally biased region" description="Acidic residues" evidence="7">
    <location>
        <begin position="40"/>
        <end position="51"/>
    </location>
</feature>
<dbReference type="STRING" id="9785.ENSLAFP00000017997"/>
<dbReference type="PANTHER" id="PTHR22745:SF0">
    <property type="entry name" value="PROTHYMOSIN ALPHA"/>
    <property type="match status" value="1"/>
</dbReference>
<evidence type="ECO:0000313" key="9">
    <source>
        <dbReference type="Proteomes" id="UP000007646"/>
    </source>
</evidence>
<reference evidence="8" key="2">
    <citation type="submission" date="2025-08" db="UniProtKB">
        <authorList>
            <consortium name="Ensembl"/>
        </authorList>
    </citation>
    <scope>IDENTIFICATION</scope>
    <source>
        <strain evidence="8">Isolate ISIS603380</strain>
    </source>
</reference>
<evidence type="ECO:0000256" key="6">
    <source>
        <dbReference type="ARBA" id="ARBA00040447"/>
    </source>
</evidence>
<evidence type="ECO:0000256" key="5">
    <source>
        <dbReference type="ARBA" id="ARBA00038744"/>
    </source>
</evidence>
<organism evidence="8 9">
    <name type="scientific">Loxodonta africana</name>
    <name type="common">African elephant</name>
    <dbReference type="NCBI Taxonomy" id="9785"/>
    <lineage>
        <taxon>Eukaryota</taxon>
        <taxon>Metazoa</taxon>
        <taxon>Chordata</taxon>
        <taxon>Craniata</taxon>
        <taxon>Vertebrata</taxon>
        <taxon>Euteleostomi</taxon>
        <taxon>Mammalia</taxon>
        <taxon>Eutheria</taxon>
        <taxon>Afrotheria</taxon>
        <taxon>Proboscidea</taxon>
        <taxon>Elephantidae</taxon>
        <taxon>Loxodonta</taxon>
    </lineage>
</organism>
<feature type="region of interest" description="Disordered" evidence="7">
    <location>
        <begin position="23"/>
        <end position="114"/>
    </location>
</feature>
<protein>
    <recommendedName>
        <fullName evidence="6">Prothymosin alpha</fullName>
    </recommendedName>
</protein>
<evidence type="ECO:0000313" key="8">
    <source>
        <dbReference type="Ensembl" id="ENSLAFP00000017997.1"/>
    </source>
</evidence>
<dbReference type="GO" id="GO:0005634">
    <property type="term" value="C:nucleus"/>
    <property type="evidence" value="ECO:0007669"/>
    <property type="project" value="UniProtKB-SubCell"/>
</dbReference>
<proteinExistence type="inferred from homology"/>